<dbReference type="SUPFAM" id="SSF52540">
    <property type="entry name" value="P-loop containing nucleoside triphosphate hydrolases"/>
    <property type="match status" value="1"/>
</dbReference>
<evidence type="ECO:0000256" key="3">
    <source>
        <dbReference type="ARBA" id="ARBA00022840"/>
    </source>
</evidence>
<dbReference type="KEGG" id="nti:DNFV4_01830"/>
<dbReference type="InterPro" id="IPR001482">
    <property type="entry name" value="T2SS/T4SS_dom"/>
</dbReference>
<reference evidence="5" key="1">
    <citation type="submission" date="2022-10" db="EMBL/GenBank/DDBJ databases">
        <authorList>
            <person name="Koch H."/>
        </authorList>
    </citation>
    <scope>NUCLEOTIDE SEQUENCE</scope>
    <source>
        <strain evidence="5">DNF</strain>
    </source>
</reference>
<dbReference type="Gene3D" id="3.30.300.160">
    <property type="entry name" value="Type II secretion system, protein E, N-terminal domain"/>
    <property type="match status" value="1"/>
</dbReference>
<keyword evidence="3" id="KW-0067">ATP-binding</keyword>
<dbReference type="SUPFAM" id="SSF55781">
    <property type="entry name" value="GAF domain-like"/>
    <property type="match status" value="1"/>
</dbReference>
<dbReference type="Pfam" id="PF05157">
    <property type="entry name" value="MshEN"/>
    <property type="match status" value="1"/>
</dbReference>
<dbReference type="PROSITE" id="PS00662">
    <property type="entry name" value="T2SP_E"/>
    <property type="match status" value="1"/>
</dbReference>
<organism evidence="5 6">
    <name type="scientific">Nitrospira tepida</name>
    <dbReference type="NCBI Taxonomy" id="2973512"/>
    <lineage>
        <taxon>Bacteria</taxon>
        <taxon>Pseudomonadati</taxon>
        <taxon>Nitrospirota</taxon>
        <taxon>Nitrospiria</taxon>
        <taxon>Nitrospirales</taxon>
        <taxon>Nitrospiraceae</taxon>
        <taxon>Nitrospira</taxon>
    </lineage>
</organism>
<evidence type="ECO:0000313" key="5">
    <source>
        <dbReference type="EMBL" id="CAI4031406.1"/>
    </source>
</evidence>
<dbReference type="SMART" id="SM00065">
    <property type="entry name" value="GAF"/>
    <property type="match status" value="1"/>
</dbReference>
<sequence>MTIPSKATSSAPGELQKSGQGDLVKRIAAKISAAPDLDEILLDLHKEILTLFEAEDLTLYAVDTDKKEIYSKTPNLQAEEILRLPINEQSLPGFTAKYLRPVNIVDAYNPIELSSIHASLSFDPTMDKKTGFRTKQVLTYPIVAENKYLMGVIQLLNKRTGSKFTRKDEEYAGEIAKALGASLHSHRTRSKKPPAKFDYLLTTARIAQNDLDNALAEAKKGHQDLESILIEKYKVPRADLGKSLSQYYKCPYIEYSERTIVDVELLKNLNVDYLKNHHWMPLKRDRLSIEILTDDPSDLDRVQDIKRTFPGLNIRFAVSLRRDIAQFLSSTTGQSEAAKPAFAEGNISDILGELVSEAQEEAAQESGGGGLDENDSAIVRLANQIIFEAYKAGTSDIHIEPYGEKRDTVVRFRVDGSCFEYMKIPPSYRRAIVSRLKIMASLDIAERRKPQDGKIKFKMGADKEIELRVATIPTAGYNEDVVMRILAASEPLPLEKMGFSERNLRELKDIAEKPYGIVLCVGPTGSGKTTTLHSVLGYINTPDIKIWTAEDPVEITQIGLRQVQVQPKIGFTFAAAMRAFLRADPDVIMVGEMRDKETADIGIEASLTGHLVLSTLHTNSSVETVTRLLDMGCDSFSFADAMLGVLAQRLTRRICKECKESYRPDEAEYAELRECYGTALFDKNVGVKYDAGFKLWRGKGCDACNRSGFKGRIALHELLLGTDRMKRLVQAKAKTEDLLKAAIEDGMTTLVQDGIEKVLQGQTTFKEVKAVAIK</sequence>
<dbReference type="InterPro" id="IPR027417">
    <property type="entry name" value="P-loop_NTPase"/>
</dbReference>
<dbReference type="Proteomes" id="UP001179121">
    <property type="component" value="Chromosome"/>
</dbReference>
<dbReference type="RefSeq" id="WP_289268325.1">
    <property type="nucleotide sequence ID" value="NZ_OX365700.1"/>
</dbReference>
<dbReference type="GO" id="GO:0016887">
    <property type="term" value="F:ATP hydrolysis activity"/>
    <property type="evidence" value="ECO:0007669"/>
    <property type="project" value="TreeGrafter"/>
</dbReference>
<evidence type="ECO:0000259" key="4">
    <source>
        <dbReference type="PROSITE" id="PS00662"/>
    </source>
</evidence>
<dbReference type="PANTHER" id="PTHR30258">
    <property type="entry name" value="TYPE II SECRETION SYSTEM PROTEIN GSPE-RELATED"/>
    <property type="match status" value="1"/>
</dbReference>
<dbReference type="Gene3D" id="3.30.450.90">
    <property type="match status" value="1"/>
</dbReference>
<dbReference type="InterPro" id="IPR029016">
    <property type="entry name" value="GAF-like_dom_sf"/>
</dbReference>
<dbReference type="GO" id="GO:0005524">
    <property type="term" value="F:ATP binding"/>
    <property type="evidence" value="ECO:0007669"/>
    <property type="project" value="UniProtKB-KW"/>
</dbReference>
<dbReference type="SUPFAM" id="SSF160246">
    <property type="entry name" value="EspE N-terminal domain-like"/>
    <property type="match status" value="1"/>
</dbReference>
<keyword evidence="2" id="KW-0547">Nucleotide-binding</keyword>
<dbReference type="Pfam" id="PF00437">
    <property type="entry name" value="T2SSE"/>
    <property type="match status" value="1"/>
</dbReference>
<feature type="domain" description="Bacterial type II secretion system protein E" evidence="4">
    <location>
        <begin position="581"/>
        <end position="595"/>
    </location>
</feature>
<name>A0AA86T4C4_9BACT</name>
<proteinExistence type="inferred from homology"/>
<keyword evidence="6" id="KW-1185">Reference proteome</keyword>
<dbReference type="Gene3D" id="3.40.50.300">
    <property type="entry name" value="P-loop containing nucleotide triphosphate hydrolases"/>
    <property type="match status" value="1"/>
</dbReference>
<evidence type="ECO:0000313" key="6">
    <source>
        <dbReference type="Proteomes" id="UP001179121"/>
    </source>
</evidence>
<dbReference type="InterPro" id="IPR037257">
    <property type="entry name" value="T2SS_E_N_sf"/>
</dbReference>
<dbReference type="PANTHER" id="PTHR30258:SF1">
    <property type="entry name" value="PROTEIN TRANSPORT PROTEIN HOFB HOMOLOG"/>
    <property type="match status" value="1"/>
</dbReference>
<dbReference type="InterPro" id="IPR003018">
    <property type="entry name" value="GAF"/>
</dbReference>
<gene>
    <name evidence="5" type="ORF">DNFV4_01830</name>
</gene>
<evidence type="ECO:0000256" key="1">
    <source>
        <dbReference type="ARBA" id="ARBA00006611"/>
    </source>
</evidence>
<accession>A0AA86T4C4</accession>
<dbReference type="InterPro" id="IPR007831">
    <property type="entry name" value="T2SS_GspE_N"/>
</dbReference>
<dbReference type="Gene3D" id="3.30.450.40">
    <property type="match status" value="1"/>
</dbReference>
<dbReference type="Pfam" id="PF01590">
    <property type="entry name" value="GAF"/>
    <property type="match status" value="1"/>
</dbReference>
<evidence type="ECO:0000256" key="2">
    <source>
        <dbReference type="ARBA" id="ARBA00022741"/>
    </source>
</evidence>
<protein>
    <submittedName>
        <fullName evidence="5">Type II secretory pathway, ATPase PulE/Tfp pilus assembly pathway, ATPase PilB</fullName>
    </submittedName>
</protein>
<comment type="similarity">
    <text evidence="1">Belongs to the GSP E family.</text>
</comment>
<dbReference type="GO" id="GO:0005886">
    <property type="term" value="C:plasma membrane"/>
    <property type="evidence" value="ECO:0007669"/>
    <property type="project" value="TreeGrafter"/>
</dbReference>
<dbReference type="AlphaFoldDB" id="A0AA86T4C4"/>
<dbReference type="EMBL" id="OX365700">
    <property type="protein sequence ID" value="CAI4031406.1"/>
    <property type="molecule type" value="Genomic_DNA"/>
</dbReference>
<dbReference type="CDD" id="cd01129">
    <property type="entry name" value="PulE-GspE-like"/>
    <property type="match status" value="1"/>
</dbReference>